<evidence type="ECO:0008006" key="4">
    <source>
        <dbReference type="Google" id="ProtNLM"/>
    </source>
</evidence>
<protein>
    <recommendedName>
        <fullName evidence="4">Reverse transcriptase RNase H-like domain-containing protein</fullName>
    </recommendedName>
</protein>
<evidence type="ECO:0000256" key="1">
    <source>
        <dbReference type="SAM" id="MobiDB-lite"/>
    </source>
</evidence>
<sequence length="102" mass="11036">MTDALQAKLWAIYDDHIFAWSLGISRLQLQTDNLMAENLLKNATATSNSFSVLAKKALGSSCQPLILKFSPPELLPLLSTDKRGASMDHDHGVTPIEANLGG</sequence>
<keyword evidence="3" id="KW-1185">Reference proteome</keyword>
<comment type="caution">
    <text evidence="2">The sequence shown here is derived from an EMBL/GenBank/DDBJ whole genome shotgun (WGS) entry which is preliminary data.</text>
</comment>
<dbReference type="EMBL" id="JBBPBM010000072">
    <property type="protein sequence ID" value="KAK8512476.1"/>
    <property type="molecule type" value="Genomic_DNA"/>
</dbReference>
<proteinExistence type="predicted"/>
<accession>A0ABR2BZC7</accession>
<evidence type="ECO:0000313" key="2">
    <source>
        <dbReference type="EMBL" id="KAK8512476.1"/>
    </source>
</evidence>
<name>A0ABR2BZC7_9ROSI</name>
<feature type="region of interest" description="Disordered" evidence="1">
    <location>
        <begin position="82"/>
        <end position="102"/>
    </location>
</feature>
<reference evidence="2 3" key="1">
    <citation type="journal article" date="2024" name="G3 (Bethesda)">
        <title>Genome assembly of Hibiscus sabdariffa L. provides insights into metabolisms of medicinal natural products.</title>
        <authorList>
            <person name="Kim T."/>
        </authorList>
    </citation>
    <scope>NUCLEOTIDE SEQUENCE [LARGE SCALE GENOMIC DNA]</scope>
    <source>
        <strain evidence="2">TK-2024</strain>
        <tissue evidence="2">Old leaves</tissue>
    </source>
</reference>
<feature type="compositionally biased region" description="Basic and acidic residues" evidence="1">
    <location>
        <begin position="82"/>
        <end position="92"/>
    </location>
</feature>
<organism evidence="2 3">
    <name type="scientific">Hibiscus sabdariffa</name>
    <name type="common">roselle</name>
    <dbReference type="NCBI Taxonomy" id="183260"/>
    <lineage>
        <taxon>Eukaryota</taxon>
        <taxon>Viridiplantae</taxon>
        <taxon>Streptophyta</taxon>
        <taxon>Embryophyta</taxon>
        <taxon>Tracheophyta</taxon>
        <taxon>Spermatophyta</taxon>
        <taxon>Magnoliopsida</taxon>
        <taxon>eudicotyledons</taxon>
        <taxon>Gunneridae</taxon>
        <taxon>Pentapetalae</taxon>
        <taxon>rosids</taxon>
        <taxon>malvids</taxon>
        <taxon>Malvales</taxon>
        <taxon>Malvaceae</taxon>
        <taxon>Malvoideae</taxon>
        <taxon>Hibiscus</taxon>
    </lineage>
</organism>
<dbReference type="Proteomes" id="UP001472677">
    <property type="component" value="Unassembled WGS sequence"/>
</dbReference>
<evidence type="ECO:0000313" key="3">
    <source>
        <dbReference type="Proteomes" id="UP001472677"/>
    </source>
</evidence>
<gene>
    <name evidence="2" type="ORF">V6N12_075055</name>
</gene>